<keyword evidence="3" id="KW-0479">Metal-binding</keyword>
<sequence>MSTDFKSLPKAEIHIHLEGCFSTETIVELARENGTPLPRPEERLLEFQGLADFLRFLDFICGLSRSKDQLARSAYAFSRRMADSGVGYADVIVNPTHWSGWRGNLSGLVEGLDEGFRAAEADGLPPVGLCVSLLRQQSCVEAVALVEELLRLKHPRVVALSVDGNEAASGRTGEKFAEAFQIAGRGGLGRTAHAGESSGPEGVRDAIFLLGADRIDHGVRAIEDPALVEILADRQIALGVCPSSNLVLGLYRTLGEHPIELLRRAGVPVSVNTDDPALLRTDLAAEYARTADAFAWDKETCRGVAETSIRASFAPDALKTSLLEALARW</sequence>
<evidence type="ECO:0000256" key="4">
    <source>
        <dbReference type="ARBA" id="ARBA00022801"/>
    </source>
</evidence>
<gene>
    <name evidence="7" type="primary">add</name>
    <name evidence="7" type="ORF">C7I84_25385</name>
</gene>
<dbReference type="OrthoDB" id="105475at2"/>
<dbReference type="Gene3D" id="3.20.20.140">
    <property type="entry name" value="Metal-dependent hydrolases"/>
    <property type="match status" value="1"/>
</dbReference>
<evidence type="ECO:0000313" key="8">
    <source>
        <dbReference type="Proteomes" id="UP000241229"/>
    </source>
</evidence>
<accession>A0A2P7RTR4</accession>
<comment type="caution">
    <text evidence="7">The sequence shown here is derived from an EMBL/GenBank/DDBJ whole genome shotgun (WGS) entry which is preliminary data.</text>
</comment>
<keyword evidence="8" id="KW-1185">Reference proteome</keyword>
<dbReference type="AlphaFoldDB" id="A0A2P7RTR4"/>
<comment type="similarity">
    <text evidence="2">Belongs to the metallo-dependent hydrolases superfamily. Adenosine and AMP deaminases family.</text>
</comment>
<dbReference type="Pfam" id="PF00962">
    <property type="entry name" value="A_deaminase"/>
    <property type="match status" value="1"/>
</dbReference>
<dbReference type="InterPro" id="IPR006330">
    <property type="entry name" value="Ado/ade_deaminase"/>
</dbReference>
<evidence type="ECO:0000256" key="1">
    <source>
        <dbReference type="ARBA" id="ARBA00001947"/>
    </source>
</evidence>
<reference evidence="7 8" key="1">
    <citation type="submission" date="2018-03" db="EMBL/GenBank/DDBJ databases">
        <title>The draft genome of Mesorhizobium sp. 6GN-30.</title>
        <authorList>
            <person name="Liu L."/>
            <person name="Li L."/>
            <person name="Wang T."/>
            <person name="Zhang X."/>
            <person name="Liang L."/>
        </authorList>
    </citation>
    <scope>NUCLEOTIDE SEQUENCE [LARGE SCALE GENOMIC DNA]</scope>
    <source>
        <strain evidence="7 8">6GN30</strain>
    </source>
</reference>
<dbReference type="EMBL" id="PXYK01000033">
    <property type="protein sequence ID" value="PSJ53623.1"/>
    <property type="molecule type" value="Genomic_DNA"/>
</dbReference>
<evidence type="ECO:0000256" key="2">
    <source>
        <dbReference type="ARBA" id="ARBA00006676"/>
    </source>
</evidence>
<dbReference type="GO" id="GO:0019239">
    <property type="term" value="F:deaminase activity"/>
    <property type="evidence" value="ECO:0007669"/>
    <property type="project" value="InterPro"/>
</dbReference>
<dbReference type="Proteomes" id="UP000241229">
    <property type="component" value="Unassembled WGS sequence"/>
</dbReference>
<keyword evidence="5" id="KW-0862">Zinc</keyword>
<evidence type="ECO:0000256" key="5">
    <source>
        <dbReference type="ARBA" id="ARBA00022833"/>
    </source>
</evidence>
<dbReference type="PROSITE" id="PS00485">
    <property type="entry name" value="A_DEAMINASE"/>
    <property type="match status" value="1"/>
</dbReference>
<dbReference type="SUPFAM" id="SSF51556">
    <property type="entry name" value="Metallo-dependent hydrolases"/>
    <property type="match status" value="1"/>
</dbReference>
<dbReference type="InterPro" id="IPR001365">
    <property type="entry name" value="A_deaminase_dom"/>
</dbReference>
<dbReference type="PANTHER" id="PTHR43114">
    <property type="entry name" value="ADENINE DEAMINASE"/>
    <property type="match status" value="1"/>
</dbReference>
<comment type="cofactor">
    <cofactor evidence="1">
        <name>Zn(2+)</name>
        <dbReference type="ChEBI" id="CHEBI:29105"/>
    </cofactor>
</comment>
<dbReference type="NCBIfam" id="TIGR01430">
    <property type="entry name" value="aden_deam"/>
    <property type="match status" value="1"/>
</dbReference>
<name>A0A2P7RTR4_9HYPH</name>
<dbReference type="PANTHER" id="PTHR43114:SF6">
    <property type="entry name" value="ADENINE DEAMINASE"/>
    <property type="match status" value="1"/>
</dbReference>
<evidence type="ECO:0000313" key="7">
    <source>
        <dbReference type="EMBL" id="PSJ53623.1"/>
    </source>
</evidence>
<dbReference type="GO" id="GO:0046872">
    <property type="term" value="F:metal ion binding"/>
    <property type="evidence" value="ECO:0007669"/>
    <property type="project" value="UniProtKB-KW"/>
</dbReference>
<dbReference type="InterPro" id="IPR006650">
    <property type="entry name" value="A/AMP_deam_AS"/>
</dbReference>
<organism evidence="7 8">
    <name type="scientific">Kumtagia ephedrae</name>
    <dbReference type="NCBI Taxonomy" id="2116701"/>
    <lineage>
        <taxon>Bacteria</taxon>
        <taxon>Pseudomonadati</taxon>
        <taxon>Pseudomonadota</taxon>
        <taxon>Alphaproteobacteria</taxon>
        <taxon>Hyphomicrobiales</taxon>
        <taxon>Phyllobacteriaceae</taxon>
        <taxon>Kumtagia</taxon>
    </lineage>
</organism>
<dbReference type="GO" id="GO:0016814">
    <property type="term" value="F:hydrolase activity, acting on carbon-nitrogen (but not peptide) bonds, in cyclic amidines"/>
    <property type="evidence" value="ECO:0007669"/>
    <property type="project" value="UniProtKB-ARBA"/>
</dbReference>
<protein>
    <submittedName>
        <fullName evidence="7">Adenosine deaminase</fullName>
    </submittedName>
</protein>
<feature type="domain" description="Adenosine deaminase" evidence="6">
    <location>
        <begin position="9"/>
        <end position="328"/>
    </location>
</feature>
<evidence type="ECO:0000259" key="6">
    <source>
        <dbReference type="Pfam" id="PF00962"/>
    </source>
</evidence>
<keyword evidence="4" id="KW-0378">Hydrolase</keyword>
<dbReference type="GO" id="GO:0009168">
    <property type="term" value="P:purine ribonucleoside monophosphate biosynthetic process"/>
    <property type="evidence" value="ECO:0007669"/>
    <property type="project" value="InterPro"/>
</dbReference>
<dbReference type="RefSeq" id="WP_106775012.1">
    <property type="nucleotide sequence ID" value="NZ_PXYK01000033.1"/>
</dbReference>
<dbReference type="InterPro" id="IPR032466">
    <property type="entry name" value="Metal_Hydrolase"/>
</dbReference>
<proteinExistence type="inferred from homology"/>
<evidence type="ECO:0000256" key="3">
    <source>
        <dbReference type="ARBA" id="ARBA00022723"/>
    </source>
</evidence>